<dbReference type="AlphaFoldDB" id="A0A402BB82"/>
<evidence type="ECO:0000313" key="1">
    <source>
        <dbReference type="EMBL" id="GCE28688.1"/>
    </source>
</evidence>
<dbReference type="OrthoDB" id="9924083at2"/>
<evidence type="ECO:0000313" key="2">
    <source>
        <dbReference type="Proteomes" id="UP000287171"/>
    </source>
</evidence>
<comment type="caution">
    <text evidence="1">The sequence shown here is derived from an EMBL/GenBank/DDBJ whole genome shotgun (WGS) entry which is preliminary data.</text>
</comment>
<dbReference type="RefSeq" id="WP_126628873.1">
    <property type="nucleotide sequence ID" value="NZ_BIFT01000001.1"/>
</dbReference>
<protein>
    <submittedName>
        <fullName evidence="1">Uncharacterized protein</fullName>
    </submittedName>
</protein>
<dbReference type="EMBL" id="BIFT01000001">
    <property type="protein sequence ID" value="GCE28688.1"/>
    <property type="molecule type" value="Genomic_DNA"/>
</dbReference>
<accession>A0A402BB82</accession>
<dbReference type="Proteomes" id="UP000287171">
    <property type="component" value="Unassembled WGS sequence"/>
</dbReference>
<gene>
    <name evidence="1" type="ORF">KDA_41720</name>
</gene>
<organism evidence="1 2">
    <name type="scientific">Dictyobacter alpinus</name>
    <dbReference type="NCBI Taxonomy" id="2014873"/>
    <lineage>
        <taxon>Bacteria</taxon>
        <taxon>Bacillati</taxon>
        <taxon>Chloroflexota</taxon>
        <taxon>Ktedonobacteria</taxon>
        <taxon>Ktedonobacterales</taxon>
        <taxon>Dictyobacteraceae</taxon>
        <taxon>Dictyobacter</taxon>
    </lineage>
</organism>
<proteinExistence type="predicted"/>
<reference evidence="2" key="1">
    <citation type="submission" date="2018-12" db="EMBL/GenBank/DDBJ databases">
        <title>Tengunoibacter tsumagoiensis gen. nov., sp. nov., Dictyobacter kobayashii sp. nov., D. alpinus sp. nov., and D. joshuensis sp. nov. and description of Dictyobacteraceae fam. nov. within the order Ktedonobacterales isolated from Tengu-no-mugimeshi.</title>
        <authorList>
            <person name="Wang C.M."/>
            <person name="Zheng Y."/>
            <person name="Sakai Y."/>
            <person name="Toyoda A."/>
            <person name="Minakuchi Y."/>
            <person name="Abe K."/>
            <person name="Yokota A."/>
            <person name="Yabe S."/>
        </authorList>
    </citation>
    <scope>NUCLEOTIDE SEQUENCE [LARGE SCALE GENOMIC DNA]</scope>
    <source>
        <strain evidence="2">Uno16</strain>
    </source>
</reference>
<sequence>MQNVSPFNFIEDDDFDEDDEFADVDRVFSQLEQFNPPADMVARIMGAVSKLPSPRQLQEMQVVSSFGDEEGIIVRYPGREPS</sequence>
<name>A0A402BB82_9CHLR</name>
<keyword evidence="2" id="KW-1185">Reference proteome</keyword>